<feature type="chain" id="PRO_5036451152" evidence="1">
    <location>
        <begin position="19"/>
        <end position="80"/>
    </location>
</feature>
<proteinExistence type="predicted"/>
<name>A0A8W8I3P7_MAGGI</name>
<keyword evidence="3" id="KW-1185">Reference proteome</keyword>
<protein>
    <submittedName>
        <fullName evidence="2">Uncharacterized protein</fullName>
    </submittedName>
</protein>
<evidence type="ECO:0000313" key="3">
    <source>
        <dbReference type="Proteomes" id="UP000005408"/>
    </source>
</evidence>
<evidence type="ECO:0000256" key="1">
    <source>
        <dbReference type="SAM" id="SignalP"/>
    </source>
</evidence>
<reference evidence="2" key="1">
    <citation type="submission" date="2022-08" db="UniProtKB">
        <authorList>
            <consortium name="EnsemblMetazoa"/>
        </authorList>
    </citation>
    <scope>IDENTIFICATION</scope>
    <source>
        <strain evidence="2">05x7-T-G4-1.051#20</strain>
    </source>
</reference>
<feature type="signal peptide" evidence="1">
    <location>
        <begin position="1"/>
        <end position="18"/>
    </location>
</feature>
<dbReference type="Proteomes" id="UP000005408">
    <property type="component" value="Unassembled WGS sequence"/>
</dbReference>
<dbReference type="AlphaFoldDB" id="A0A8W8I3P7"/>
<evidence type="ECO:0000313" key="2">
    <source>
        <dbReference type="EnsemblMetazoa" id="G12168.1:cds"/>
    </source>
</evidence>
<keyword evidence="1" id="KW-0732">Signal</keyword>
<accession>A0A8W8I3P7</accession>
<sequence length="80" mass="9130">MKIHEYAVFLLLILSFVGDIGRFANKWSGSELISRNSAAMIPGADAILPFIAGKVAWEAGKRGFRKLKQKWRRRKNKGRR</sequence>
<organism evidence="2 3">
    <name type="scientific">Magallana gigas</name>
    <name type="common">Pacific oyster</name>
    <name type="synonym">Crassostrea gigas</name>
    <dbReference type="NCBI Taxonomy" id="29159"/>
    <lineage>
        <taxon>Eukaryota</taxon>
        <taxon>Metazoa</taxon>
        <taxon>Spiralia</taxon>
        <taxon>Lophotrochozoa</taxon>
        <taxon>Mollusca</taxon>
        <taxon>Bivalvia</taxon>
        <taxon>Autobranchia</taxon>
        <taxon>Pteriomorphia</taxon>
        <taxon>Ostreida</taxon>
        <taxon>Ostreoidea</taxon>
        <taxon>Ostreidae</taxon>
        <taxon>Magallana</taxon>
    </lineage>
</organism>
<dbReference type="EnsemblMetazoa" id="G12168.1">
    <property type="protein sequence ID" value="G12168.1:cds"/>
    <property type="gene ID" value="G12168"/>
</dbReference>